<comment type="caution">
    <text evidence="3">The sequence shown here is derived from an EMBL/GenBank/DDBJ whole genome shotgun (WGS) entry which is preliminary data.</text>
</comment>
<proteinExistence type="predicted"/>
<dbReference type="GO" id="GO:0004523">
    <property type="term" value="F:RNA-DNA hybrid ribonuclease activity"/>
    <property type="evidence" value="ECO:0007669"/>
    <property type="project" value="InterPro"/>
</dbReference>
<evidence type="ECO:0000313" key="3">
    <source>
        <dbReference type="EMBL" id="GMN53841.1"/>
    </source>
</evidence>
<dbReference type="Pfam" id="PF13966">
    <property type="entry name" value="zf-RVT"/>
    <property type="match status" value="1"/>
</dbReference>
<dbReference type="CDD" id="cd06222">
    <property type="entry name" value="RNase_H_like"/>
    <property type="match status" value="1"/>
</dbReference>
<dbReference type="InterPro" id="IPR052929">
    <property type="entry name" value="RNase_H-like_EbsB-rel"/>
</dbReference>
<feature type="domain" description="RNase H type-1" evidence="1">
    <location>
        <begin position="182"/>
        <end position="303"/>
    </location>
</feature>
<dbReference type="InterPro" id="IPR002156">
    <property type="entry name" value="RNaseH_domain"/>
</dbReference>
<reference evidence="3" key="1">
    <citation type="submission" date="2023-07" db="EMBL/GenBank/DDBJ databases">
        <title>draft genome sequence of fig (Ficus carica).</title>
        <authorList>
            <person name="Takahashi T."/>
            <person name="Nishimura K."/>
        </authorList>
    </citation>
    <scope>NUCLEOTIDE SEQUENCE</scope>
</reference>
<dbReference type="Gene3D" id="3.30.420.10">
    <property type="entry name" value="Ribonuclease H-like superfamily/Ribonuclease H"/>
    <property type="match status" value="1"/>
</dbReference>
<gene>
    <name evidence="3" type="ORF">TIFTF001_022971</name>
</gene>
<dbReference type="InterPro" id="IPR026960">
    <property type="entry name" value="RVT-Znf"/>
</dbReference>
<dbReference type="InterPro" id="IPR044730">
    <property type="entry name" value="RNase_H-like_dom_plant"/>
</dbReference>
<dbReference type="EMBL" id="BTGU01000048">
    <property type="protein sequence ID" value="GMN53841.1"/>
    <property type="molecule type" value="Genomic_DNA"/>
</dbReference>
<dbReference type="Pfam" id="PF13456">
    <property type="entry name" value="RVT_3"/>
    <property type="match status" value="1"/>
</dbReference>
<evidence type="ECO:0000313" key="4">
    <source>
        <dbReference type="Proteomes" id="UP001187192"/>
    </source>
</evidence>
<name>A0AA88AZS6_FICCA</name>
<dbReference type="PANTHER" id="PTHR47074">
    <property type="entry name" value="BNAC02G40300D PROTEIN"/>
    <property type="match status" value="1"/>
</dbReference>
<feature type="domain" description="Reverse transcriptase zinc-binding" evidence="2">
    <location>
        <begin position="39"/>
        <end position="109"/>
    </location>
</feature>
<dbReference type="SUPFAM" id="SSF53098">
    <property type="entry name" value="Ribonuclease H-like"/>
    <property type="match status" value="1"/>
</dbReference>
<dbReference type="InterPro" id="IPR012337">
    <property type="entry name" value="RNaseH-like_sf"/>
</dbReference>
<dbReference type="InterPro" id="IPR036397">
    <property type="entry name" value="RNaseH_sf"/>
</dbReference>
<evidence type="ECO:0000259" key="1">
    <source>
        <dbReference type="Pfam" id="PF13456"/>
    </source>
</evidence>
<evidence type="ECO:0000259" key="2">
    <source>
        <dbReference type="Pfam" id="PF13966"/>
    </source>
</evidence>
<evidence type="ECO:0008006" key="5">
    <source>
        <dbReference type="Google" id="ProtNLM"/>
    </source>
</evidence>
<keyword evidence="4" id="KW-1185">Reference proteome</keyword>
<dbReference type="PANTHER" id="PTHR47074:SF11">
    <property type="entry name" value="REVERSE TRANSCRIPTASE-LIKE PROTEIN"/>
    <property type="match status" value="1"/>
</dbReference>
<organism evidence="3 4">
    <name type="scientific">Ficus carica</name>
    <name type="common">Common fig</name>
    <dbReference type="NCBI Taxonomy" id="3494"/>
    <lineage>
        <taxon>Eukaryota</taxon>
        <taxon>Viridiplantae</taxon>
        <taxon>Streptophyta</taxon>
        <taxon>Embryophyta</taxon>
        <taxon>Tracheophyta</taxon>
        <taxon>Spermatophyta</taxon>
        <taxon>Magnoliopsida</taxon>
        <taxon>eudicotyledons</taxon>
        <taxon>Gunneridae</taxon>
        <taxon>Pentapetalae</taxon>
        <taxon>rosids</taxon>
        <taxon>fabids</taxon>
        <taxon>Rosales</taxon>
        <taxon>Moraceae</taxon>
        <taxon>Ficeae</taxon>
        <taxon>Ficus</taxon>
    </lineage>
</organism>
<accession>A0AA88AZS6</accession>
<dbReference type="Proteomes" id="UP001187192">
    <property type="component" value="Unassembled WGS sequence"/>
</dbReference>
<sequence length="330" mass="37416">MMRRSKKAKKNLNAVFWGRSAYRVEMGRRCSGSTSGRGLDHNWWGKLWKSQVPNKVKIHVWRAYHEALRTMFSLSKRGVGVNKLCPSCRTGMEDSSHVLWYFSEAQEVWRNSALWPVLKKFPGGPFYAFCLFVSSQWNSDELGNFLVIIWSLWQRRNNPVEKRTLAPKALWHAPSHGLIKINVDAAVDSSLEFIGVGIVARDEEGVVMSFLSRRIFGKFSPHLGECLAVREGVFLANFLKLDNWVVESDAMNAVRAIQNPVAEAPEANIVEDIRDYIAGVRNGRVCHISRDGNRVAHKLAKHAISKSVFCFSIDFVPRWLGPFVKANLAS</sequence>
<dbReference type="GO" id="GO:0003676">
    <property type="term" value="F:nucleic acid binding"/>
    <property type="evidence" value="ECO:0007669"/>
    <property type="project" value="InterPro"/>
</dbReference>
<dbReference type="AlphaFoldDB" id="A0AA88AZS6"/>
<protein>
    <recommendedName>
        <fullName evidence="5">RNase H type-1 domain-containing protein</fullName>
    </recommendedName>
</protein>